<reference evidence="1 2" key="2">
    <citation type="submission" date="2019-09" db="EMBL/GenBank/DDBJ databases">
        <authorList>
            <person name="Jin C."/>
        </authorList>
    </citation>
    <scope>NUCLEOTIDE SEQUENCE [LARGE SCALE GENOMIC DNA]</scope>
    <source>
        <strain evidence="1 2">BN140078</strain>
    </source>
</reference>
<dbReference type="Proteomes" id="UP000324611">
    <property type="component" value="Unassembled WGS sequence"/>
</dbReference>
<proteinExistence type="predicted"/>
<dbReference type="EMBL" id="VUOC01000004">
    <property type="protein sequence ID" value="KAA2240291.1"/>
    <property type="molecule type" value="Genomic_DNA"/>
</dbReference>
<keyword evidence="2" id="KW-1185">Reference proteome</keyword>
<gene>
    <name evidence="1" type="ORF">F0L74_29440</name>
</gene>
<protein>
    <submittedName>
        <fullName evidence="1">Uncharacterized protein</fullName>
    </submittedName>
</protein>
<comment type="caution">
    <text evidence="1">The sequence shown here is derived from an EMBL/GenBank/DDBJ whole genome shotgun (WGS) entry which is preliminary data.</text>
</comment>
<accession>A0A5B2VMK0</accession>
<dbReference type="AlphaFoldDB" id="A0A5B2VMK0"/>
<evidence type="ECO:0000313" key="2">
    <source>
        <dbReference type="Proteomes" id="UP000324611"/>
    </source>
</evidence>
<organism evidence="1 2">
    <name type="scientific">Chitinophaga agrisoli</name>
    <dbReference type="NCBI Taxonomy" id="2607653"/>
    <lineage>
        <taxon>Bacteria</taxon>
        <taxon>Pseudomonadati</taxon>
        <taxon>Bacteroidota</taxon>
        <taxon>Chitinophagia</taxon>
        <taxon>Chitinophagales</taxon>
        <taxon>Chitinophagaceae</taxon>
        <taxon>Chitinophaga</taxon>
    </lineage>
</organism>
<name>A0A5B2VMK0_9BACT</name>
<evidence type="ECO:0000313" key="1">
    <source>
        <dbReference type="EMBL" id="KAA2240291.1"/>
    </source>
</evidence>
<reference evidence="1 2" key="1">
    <citation type="submission" date="2019-09" db="EMBL/GenBank/DDBJ databases">
        <title>Chitinophaga ginsengihumi sp. nov., isolated from soil of ginseng rhizosphere.</title>
        <authorList>
            <person name="Lee J."/>
        </authorList>
    </citation>
    <scope>NUCLEOTIDE SEQUENCE [LARGE SCALE GENOMIC DNA]</scope>
    <source>
        <strain evidence="1 2">BN140078</strain>
    </source>
</reference>
<dbReference type="RefSeq" id="WP_149841469.1">
    <property type="nucleotide sequence ID" value="NZ_VUOC01000004.1"/>
</dbReference>
<sequence>MIPLFNYPDLQRRFCEGFTFYPFKALEQYSGFIYKNYTREDHMPNVLDHYSREYEFNDVQAQKLLRKLQQKDIPVTGELLFKLQLSSRQLEERFRSLKRSSAIHRQLLETMDTYHRLLAVYQHNVQERIAVQLSVVPDENEDDPCNIVSVLHIQQVQDVVREFLQSTEVMAIYLKECVAGKRRFAKLILTVEETDNLQELVSLTAQVRSLQDRNFCMLEEWKQQVVLFERRHTMN</sequence>